<keyword evidence="5" id="KW-1185">Reference proteome</keyword>
<keyword evidence="2" id="KW-0408">Iron</keyword>
<evidence type="ECO:0000313" key="4">
    <source>
        <dbReference type="EMBL" id="KAK4539169.1"/>
    </source>
</evidence>
<organism evidence="4 5">
    <name type="scientific">Oleoguttula mirabilis</name>
    <dbReference type="NCBI Taxonomy" id="1507867"/>
    <lineage>
        <taxon>Eukaryota</taxon>
        <taxon>Fungi</taxon>
        <taxon>Dikarya</taxon>
        <taxon>Ascomycota</taxon>
        <taxon>Pezizomycotina</taxon>
        <taxon>Dothideomycetes</taxon>
        <taxon>Dothideomycetidae</taxon>
        <taxon>Mycosphaerellales</taxon>
        <taxon>Teratosphaeriaceae</taxon>
        <taxon>Oleoguttula</taxon>
    </lineage>
</organism>
<keyword evidence="2" id="KW-0479">Metal-binding</keyword>
<evidence type="ECO:0000259" key="3">
    <source>
        <dbReference type="PROSITE" id="PS51471"/>
    </source>
</evidence>
<dbReference type="InterPro" id="IPR044861">
    <property type="entry name" value="IPNS-like_FE2OG_OXY"/>
</dbReference>
<evidence type="ECO:0000256" key="2">
    <source>
        <dbReference type="RuleBase" id="RU003682"/>
    </source>
</evidence>
<dbReference type="InterPro" id="IPR050231">
    <property type="entry name" value="Iron_ascorbate_oxido_reductase"/>
</dbReference>
<dbReference type="EMBL" id="JAVFHQ010000114">
    <property type="protein sequence ID" value="KAK4539169.1"/>
    <property type="molecule type" value="Genomic_DNA"/>
</dbReference>
<dbReference type="GO" id="GO:0044283">
    <property type="term" value="P:small molecule biosynthetic process"/>
    <property type="evidence" value="ECO:0007669"/>
    <property type="project" value="UniProtKB-ARBA"/>
</dbReference>
<evidence type="ECO:0000313" key="5">
    <source>
        <dbReference type="Proteomes" id="UP001324427"/>
    </source>
</evidence>
<evidence type="ECO:0000256" key="1">
    <source>
        <dbReference type="ARBA" id="ARBA00008056"/>
    </source>
</evidence>
<dbReference type="Pfam" id="PF14226">
    <property type="entry name" value="DIOX_N"/>
    <property type="match status" value="1"/>
</dbReference>
<feature type="domain" description="Fe2OG dioxygenase" evidence="3">
    <location>
        <begin position="173"/>
        <end position="297"/>
    </location>
</feature>
<dbReference type="Gene3D" id="2.60.120.330">
    <property type="entry name" value="B-lactam Antibiotic, Isopenicillin N Synthase, Chain"/>
    <property type="match status" value="1"/>
</dbReference>
<keyword evidence="2" id="KW-0560">Oxidoreductase</keyword>
<dbReference type="InterPro" id="IPR027443">
    <property type="entry name" value="IPNS-like_sf"/>
</dbReference>
<dbReference type="Proteomes" id="UP001324427">
    <property type="component" value="Unassembled WGS sequence"/>
</dbReference>
<protein>
    <recommendedName>
        <fullName evidence="3">Fe2OG dioxygenase domain-containing protein</fullName>
    </recommendedName>
</protein>
<dbReference type="PANTHER" id="PTHR47990">
    <property type="entry name" value="2-OXOGLUTARATE (2OG) AND FE(II)-DEPENDENT OXYGENASE SUPERFAMILY PROTEIN-RELATED"/>
    <property type="match status" value="1"/>
</dbReference>
<dbReference type="InterPro" id="IPR005123">
    <property type="entry name" value="Oxoglu/Fe-dep_dioxygenase_dom"/>
</dbReference>
<dbReference type="Pfam" id="PF03171">
    <property type="entry name" value="2OG-FeII_Oxy"/>
    <property type="match status" value="1"/>
</dbReference>
<comment type="caution">
    <text evidence="4">The sequence shown here is derived from an EMBL/GenBank/DDBJ whole genome shotgun (WGS) entry which is preliminary data.</text>
</comment>
<dbReference type="GO" id="GO:0016491">
    <property type="term" value="F:oxidoreductase activity"/>
    <property type="evidence" value="ECO:0007669"/>
    <property type="project" value="UniProtKB-KW"/>
</dbReference>
<dbReference type="AlphaFoldDB" id="A0AAV9J3L7"/>
<comment type="similarity">
    <text evidence="1 2">Belongs to the iron/ascorbate-dependent oxidoreductase family.</text>
</comment>
<gene>
    <name evidence="4" type="ORF">LTR36_001192</name>
</gene>
<accession>A0AAV9J3L7</accession>
<dbReference type="PROSITE" id="PS51471">
    <property type="entry name" value="FE2OG_OXY"/>
    <property type="match status" value="1"/>
</dbReference>
<proteinExistence type="inferred from homology"/>
<dbReference type="InterPro" id="IPR026992">
    <property type="entry name" value="DIOX_N"/>
</dbReference>
<dbReference type="GO" id="GO:0046872">
    <property type="term" value="F:metal ion binding"/>
    <property type="evidence" value="ECO:0007669"/>
    <property type="project" value="UniProtKB-KW"/>
</dbReference>
<dbReference type="SUPFAM" id="SSF51197">
    <property type="entry name" value="Clavaminate synthase-like"/>
    <property type="match status" value="1"/>
</dbReference>
<sequence>MVSPEHFTGEVQIPVIDIRPTNSDAPRQLLQAAAGYGFVFIEPWETGIKQEDVDQMFELSKEFFASPIDVKEEVSISSNKAGKNYGWLSQGVEKLDPMTQKRPDVKEAFNVGEPVGGELQQPLPKPLRPHEQTIIDFQRKCHRLCQRVLQVFAIALGINERWFTDRHDEARGPSGTMFRLLYYPQIDTIEDGVDIRAGAHSDYGSITLLFQQRGGHPGLEIKTPSGEWAPVPVDPVQHPVGSFNGGIPKEQPLPILVNIGDLLEDWTAGLLKSTVHRVIFPEASGGDRYSIAYFCHPLDDALLEPVPSKLVEDHALKSGRKLARDGKLITAKDHLMARLAATYTVK</sequence>
<name>A0AAV9J3L7_9PEZI</name>
<reference evidence="4 5" key="1">
    <citation type="submission" date="2021-11" db="EMBL/GenBank/DDBJ databases">
        <title>Black yeast isolated from Biological Soil Crust.</title>
        <authorList>
            <person name="Kurbessoian T."/>
        </authorList>
    </citation>
    <scope>NUCLEOTIDE SEQUENCE [LARGE SCALE GENOMIC DNA]</scope>
    <source>
        <strain evidence="4 5">CCFEE 5522</strain>
    </source>
</reference>